<gene>
    <name evidence="1" type="ORF">SDC9_14901</name>
</gene>
<evidence type="ECO:0000313" key="1">
    <source>
        <dbReference type="EMBL" id="MPL69167.1"/>
    </source>
</evidence>
<dbReference type="EMBL" id="VSSQ01000045">
    <property type="protein sequence ID" value="MPL69167.1"/>
    <property type="molecule type" value="Genomic_DNA"/>
</dbReference>
<proteinExistence type="predicted"/>
<reference evidence="1" key="1">
    <citation type="submission" date="2019-08" db="EMBL/GenBank/DDBJ databases">
        <authorList>
            <person name="Kucharzyk K."/>
            <person name="Murdoch R.W."/>
            <person name="Higgins S."/>
            <person name="Loffler F."/>
        </authorList>
    </citation>
    <scope>NUCLEOTIDE SEQUENCE</scope>
</reference>
<comment type="caution">
    <text evidence="1">The sequence shown here is derived from an EMBL/GenBank/DDBJ whole genome shotgun (WGS) entry which is preliminary data.</text>
</comment>
<accession>A0A644TRR4</accession>
<name>A0A644TRR4_9ZZZZ</name>
<organism evidence="1">
    <name type="scientific">bioreactor metagenome</name>
    <dbReference type="NCBI Taxonomy" id="1076179"/>
    <lineage>
        <taxon>unclassified sequences</taxon>
        <taxon>metagenomes</taxon>
        <taxon>ecological metagenomes</taxon>
    </lineage>
</organism>
<protein>
    <submittedName>
        <fullName evidence="1">Uncharacterized protein</fullName>
    </submittedName>
</protein>
<sequence>MHDIEPFYAWRNLYDAADDIHSPFYGRTYSETQCINSVYNYFIHPLWDEMGSATLYIKILYADYRTGFCVIECLGEWNDTLYNDIMYLYRNVAEILMDAGIRKFIIIGENVLNFHADDDSYYQEWFDGIEDGWIACINFRDHVLDEIHRRHLDYYLAIGGKLNHINWRTLNPKQLFTVIDSLIMKRLTA</sequence>
<dbReference type="AlphaFoldDB" id="A0A644TRR4"/>